<evidence type="ECO:0000313" key="5">
    <source>
        <dbReference type="Proteomes" id="UP000007110"/>
    </source>
</evidence>
<organism evidence="4 5">
    <name type="scientific">Strongylocentrotus purpuratus</name>
    <name type="common">Purple sea urchin</name>
    <dbReference type="NCBI Taxonomy" id="7668"/>
    <lineage>
        <taxon>Eukaryota</taxon>
        <taxon>Metazoa</taxon>
        <taxon>Echinodermata</taxon>
        <taxon>Eleutherozoa</taxon>
        <taxon>Echinozoa</taxon>
        <taxon>Echinoidea</taxon>
        <taxon>Euechinoidea</taxon>
        <taxon>Echinacea</taxon>
        <taxon>Camarodonta</taxon>
        <taxon>Echinidea</taxon>
        <taxon>Strongylocentrotidae</taxon>
        <taxon>Strongylocentrotus</taxon>
    </lineage>
</organism>
<name>A0A7M7NKQ3_STRPU</name>
<evidence type="ECO:0000313" key="4">
    <source>
        <dbReference type="EnsemblMetazoa" id="XP_030837170"/>
    </source>
</evidence>
<dbReference type="PANTHER" id="PTHR13069:SF21">
    <property type="entry name" value="ALKYLATED DNA REPAIR PROTEIN ALKB HOMOLOG 8"/>
    <property type="match status" value="1"/>
</dbReference>
<keyword evidence="1" id="KW-0489">Methyltransferase</keyword>
<dbReference type="GO" id="GO:0032259">
    <property type="term" value="P:methylation"/>
    <property type="evidence" value="ECO:0007669"/>
    <property type="project" value="UniProtKB-KW"/>
</dbReference>
<accession>A0A7M7NKQ3</accession>
<dbReference type="InParanoid" id="A0A7M7NKQ3"/>
<keyword evidence="2" id="KW-0808">Transferase</keyword>
<feature type="domain" description="Methyltransferase type 11" evidence="3">
    <location>
        <begin position="29"/>
        <end position="83"/>
    </location>
</feature>
<proteinExistence type="predicted"/>
<dbReference type="GO" id="GO:0008757">
    <property type="term" value="F:S-adenosylmethionine-dependent methyltransferase activity"/>
    <property type="evidence" value="ECO:0007669"/>
    <property type="project" value="InterPro"/>
</dbReference>
<dbReference type="EnsemblMetazoa" id="XM_030981310">
    <property type="protein sequence ID" value="XP_030837170"/>
    <property type="gene ID" value="LOC115922371"/>
</dbReference>
<dbReference type="Pfam" id="PF08241">
    <property type="entry name" value="Methyltransf_11"/>
    <property type="match status" value="1"/>
</dbReference>
<sequence>MTLLRAISYDNTHPVLPVLLPLPASSVSQRPLYSIIGCDRSNQLIAICRARGLEGLVCDSLALPFGDGRMNACICIAVVHHMSTRVISTIAFTERSAGQIVVGAATPSLASCFAATFDEFKYCTARGAGSPRHLTGRHPRLFEYHLFSSIGGSTG</sequence>
<evidence type="ECO:0000256" key="2">
    <source>
        <dbReference type="ARBA" id="ARBA00022679"/>
    </source>
</evidence>
<dbReference type="SUPFAM" id="SSF53335">
    <property type="entry name" value="S-adenosyl-L-methionine-dependent methyltransferases"/>
    <property type="match status" value="1"/>
</dbReference>
<dbReference type="Proteomes" id="UP000007110">
    <property type="component" value="Unassembled WGS sequence"/>
</dbReference>
<reference evidence="4" key="2">
    <citation type="submission" date="2021-01" db="UniProtKB">
        <authorList>
            <consortium name="EnsemblMetazoa"/>
        </authorList>
    </citation>
    <scope>IDENTIFICATION</scope>
</reference>
<dbReference type="GeneID" id="115922371"/>
<evidence type="ECO:0000256" key="1">
    <source>
        <dbReference type="ARBA" id="ARBA00022603"/>
    </source>
</evidence>
<protein>
    <recommendedName>
        <fullName evidence="3">Methyltransferase type 11 domain-containing protein</fullName>
    </recommendedName>
</protein>
<dbReference type="InterPro" id="IPR029063">
    <property type="entry name" value="SAM-dependent_MTases_sf"/>
</dbReference>
<dbReference type="InterPro" id="IPR051422">
    <property type="entry name" value="AlkB_tRNA_MeTrf/Diox"/>
</dbReference>
<dbReference type="KEGG" id="spu:115922371"/>
<reference evidence="5" key="1">
    <citation type="submission" date="2015-02" db="EMBL/GenBank/DDBJ databases">
        <title>Genome sequencing for Strongylocentrotus purpuratus.</title>
        <authorList>
            <person name="Murali S."/>
            <person name="Liu Y."/>
            <person name="Vee V."/>
            <person name="English A."/>
            <person name="Wang M."/>
            <person name="Skinner E."/>
            <person name="Han Y."/>
            <person name="Muzny D.M."/>
            <person name="Worley K.C."/>
            <person name="Gibbs R.A."/>
        </authorList>
    </citation>
    <scope>NUCLEOTIDE SEQUENCE</scope>
</reference>
<keyword evidence="5" id="KW-1185">Reference proteome</keyword>
<dbReference type="GO" id="GO:0008175">
    <property type="term" value="F:tRNA methyltransferase activity"/>
    <property type="evidence" value="ECO:0007669"/>
    <property type="project" value="UniProtKB-ARBA"/>
</dbReference>
<dbReference type="Gene3D" id="3.40.50.150">
    <property type="entry name" value="Vaccinia Virus protein VP39"/>
    <property type="match status" value="1"/>
</dbReference>
<evidence type="ECO:0000259" key="3">
    <source>
        <dbReference type="Pfam" id="PF08241"/>
    </source>
</evidence>
<dbReference type="AlphaFoldDB" id="A0A7M7NKQ3"/>
<dbReference type="PANTHER" id="PTHR13069">
    <property type="entry name" value="ALKYLATED DNA REPAIR PROTEIN ALKB HOMOLOG 8"/>
    <property type="match status" value="1"/>
</dbReference>
<dbReference type="RefSeq" id="XP_030837170.1">
    <property type="nucleotide sequence ID" value="XM_030981310.1"/>
</dbReference>
<dbReference type="GO" id="GO:0006400">
    <property type="term" value="P:tRNA modification"/>
    <property type="evidence" value="ECO:0007669"/>
    <property type="project" value="UniProtKB-ARBA"/>
</dbReference>
<dbReference type="InterPro" id="IPR013216">
    <property type="entry name" value="Methyltransf_11"/>
</dbReference>